<reference evidence="7 8" key="1">
    <citation type="submission" date="2016-07" db="EMBL/GenBank/DDBJ databases">
        <title>Draft genome of the white-rot fungus Obba rivulosa 3A-2.</title>
        <authorList>
            <consortium name="DOE Joint Genome Institute"/>
            <person name="Miettinen O."/>
            <person name="Riley R."/>
            <person name="Acob R."/>
            <person name="Barry K."/>
            <person name="Cullen D."/>
            <person name="De Vries R."/>
            <person name="Hainaut M."/>
            <person name="Hatakka A."/>
            <person name="Henrissat B."/>
            <person name="Hilden K."/>
            <person name="Kuo R."/>
            <person name="Labutti K."/>
            <person name="Lipzen A."/>
            <person name="Makela M.R."/>
            <person name="Sandor L."/>
            <person name="Spatafora J.W."/>
            <person name="Grigoriev I.V."/>
            <person name="Hibbett D.S."/>
        </authorList>
    </citation>
    <scope>NUCLEOTIDE SEQUENCE [LARGE SCALE GENOMIC DNA]</scope>
    <source>
        <strain evidence="7 8">3A-2</strain>
    </source>
</reference>
<protein>
    <submittedName>
        <fullName evidence="7">Kinase-like protein</fullName>
    </submittedName>
</protein>
<dbReference type="InterPro" id="IPR017441">
    <property type="entry name" value="Protein_kinase_ATP_BS"/>
</dbReference>
<proteinExistence type="inferred from homology"/>
<keyword evidence="7" id="KW-0418">Kinase</keyword>
<dbReference type="Proteomes" id="UP000250043">
    <property type="component" value="Unassembled WGS sequence"/>
</dbReference>
<dbReference type="PROSITE" id="PS50011">
    <property type="entry name" value="PROTEIN_KINASE_DOM"/>
    <property type="match status" value="1"/>
</dbReference>
<dbReference type="PANTHER" id="PTHR44329">
    <property type="entry name" value="SERINE/THREONINE-PROTEIN KINASE TNNI3K-RELATED"/>
    <property type="match status" value="1"/>
</dbReference>
<dbReference type="AlphaFoldDB" id="A0A8E2DQR2"/>
<dbReference type="PROSITE" id="PS00107">
    <property type="entry name" value="PROTEIN_KINASE_ATP"/>
    <property type="match status" value="1"/>
</dbReference>
<dbReference type="PROSITE" id="PS00108">
    <property type="entry name" value="PROTEIN_KINASE_ST"/>
    <property type="match status" value="1"/>
</dbReference>
<dbReference type="EMBL" id="KV722348">
    <property type="protein sequence ID" value="OCH94020.1"/>
    <property type="molecule type" value="Genomic_DNA"/>
</dbReference>
<evidence type="ECO:0000313" key="8">
    <source>
        <dbReference type="Proteomes" id="UP000250043"/>
    </source>
</evidence>
<dbReference type="Gene3D" id="1.10.510.10">
    <property type="entry name" value="Transferase(Phosphotransferase) domain 1"/>
    <property type="match status" value="1"/>
</dbReference>
<evidence type="ECO:0000256" key="2">
    <source>
        <dbReference type="ARBA" id="ARBA00022741"/>
    </source>
</evidence>
<evidence type="ECO:0000313" key="7">
    <source>
        <dbReference type="EMBL" id="OCH94020.1"/>
    </source>
</evidence>
<dbReference type="InterPro" id="IPR008271">
    <property type="entry name" value="Ser/Thr_kinase_AS"/>
</dbReference>
<feature type="domain" description="Protein kinase" evidence="6">
    <location>
        <begin position="54"/>
        <end position="276"/>
    </location>
</feature>
<dbReference type="GO" id="GO:0005524">
    <property type="term" value="F:ATP binding"/>
    <property type="evidence" value="ECO:0007669"/>
    <property type="project" value="UniProtKB-UniRule"/>
</dbReference>
<dbReference type="InterPro" id="IPR001245">
    <property type="entry name" value="Ser-Thr/Tyr_kinase_cat_dom"/>
</dbReference>
<dbReference type="OrthoDB" id="2802511at2759"/>
<evidence type="ECO:0000256" key="3">
    <source>
        <dbReference type="ARBA" id="ARBA00022840"/>
    </source>
</evidence>
<keyword evidence="8" id="KW-1185">Reference proteome</keyword>
<name>A0A8E2DQR2_9APHY</name>
<accession>A0A8E2DQR2</accession>
<keyword evidence="7" id="KW-0808">Transferase</keyword>
<feature type="binding site" evidence="4">
    <location>
        <position position="81"/>
    </location>
    <ligand>
        <name>ATP</name>
        <dbReference type="ChEBI" id="CHEBI:30616"/>
    </ligand>
</feature>
<dbReference type="SUPFAM" id="SSF56112">
    <property type="entry name" value="Protein kinase-like (PK-like)"/>
    <property type="match status" value="1"/>
</dbReference>
<dbReference type="PRINTS" id="PR00109">
    <property type="entry name" value="TYRKINASE"/>
</dbReference>
<organism evidence="7 8">
    <name type="scientific">Obba rivulosa</name>
    <dbReference type="NCBI Taxonomy" id="1052685"/>
    <lineage>
        <taxon>Eukaryota</taxon>
        <taxon>Fungi</taxon>
        <taxon>Dikarya</taxon>
        <taxon>Basidiomycota</taxon>
        <taxon>Agaricomycotina</taxon>
        <taxon>Agaricomycetes</taxon>
        <taxon>Polyporales</taxon>
        <taxon>Gelatoporiaceae</taxon>
        <taxon>Obba</taxon>
    </lineage>
</organism>
<comment type="similarity">
    <text evidence="5">Belongs to the protein kinase superfamily.</text>
</comment>
<evidence type="ECO:0000259" key="6">
    <source>
        <dbReference type="PROSITE" id="PS50011"/>
    </source>
</evidence>
<dbReference type="Pfam" id="PF07714">
    <property type="entry name" value="PK_Tyr_Ser-Thr"/>
    <property type="match status" value="1"/>
</dbReference>
<dbReference type="InterPro" id="IPR000719">
    <property type="entry name" value="Prot_kinase_dom"/>
</dbReference>
<gene>
    <name evidence="7" type="ORF">OBBRIDRAFT_723742</name>
</gene>
<dbReference type="InterPro" id="IPR051681">
    <property type="entry name" value="Ser/Thr_Kinases-Pseudokinases"/>
</dbReference>
<keyword evidence="3 4" id="KW-0067">ATP-binding</keyword>
<evidence type="ECO:0000256" key="5">
    <source>
        <dbReference type="RuleBase" id="RU000304"/>
    </source>
</evidence>
<dbReference type="InterPro" id="IPR011009">
    <property type="entry name" value="Kinase-like_dom_sf"/>
</dbReference>
<evidence type="ECO:0000256" key="1">
    <source>
        <dbReference type="ARBA" id="ARBA00022527"/>
    </source>
</evidence>
<dbReference type="SMART" id="SM00220">
    <property type="entry name" value="S_TKc"/>
    <property type="match status" value="1"/>
</dbReference>
<keyword evidence="1 5" id="KW-0723">Serine/threonine-protein kinase</keyword>
<evidence type="ECO:0000256" key="4">
    <source>
        <dbReference type="PROSITE-ProRule" id="PRU10141"/>
    </source>
</evidence>
<dbReference type="GO" id="GO:0004674">
    <property type="term" value="F:protein serine/threonine kinase activity"/>
    <property type="evidence" value="ECO:0007669"/>
    <property type="project" value="UniProtKB-KW"/>
</dbReference>
<keyword evidence="2 4" id="KW-0547">Nucleotide-binding</keyword>
<sequence length="276" mass="31566">MNELEHFQELQRDQKESPKRELIVQSLSYLERTTGKIDLKKQPRWIITYYDVTIDPKAELGGGGFGVVIRGEWRGLPVAVKRIKSNDLKELTREVETWYNLRHDHIVPCYGASLTAEPPFIVLRYMEKGDLLRYLRQNPDANRVKLINEVSLGMRYLHDEKIVHGDIKVVNVLVDDSGKACLTDFGLSIKAQKNESPKRSRSAAGTLRYMAPEAIRGDLTFATDVYSFGMLIFEVFSTLIHLIRDTDILAYACRRSHCALRSLRNQTPILSQDAQS</sequence>